<dbReference type="InterPro" id="IPR055706">
    <property type="entry name" value="Slg1/2_DUF7282"/>
</dbReference>
<proteinExistence type="predicted"/>
<feature type="region of interest" description="Disordered" evidence="1">
    <location>
        <begin position="1"/>
        <end position="21"/>
    </location>
</feature>
<evidence type="ECO:0000259" key="4">
    <source>
        <dbReference type="Pfam" id="PF23951"/>
    </source>
</evidence>
<keyword evidence="6" id="KW-1185">Reference proteome</keyword>
<dbReference type="Proteomes" id="UP000185936">
    <property type="component" value="Unassembled WGS sequence"/>
</dbReference>
<accession>A0A1N7EXY5</accession>
<feature type="region of interest" description="Disordered" evidence="1">
    <location>
        <begin position="372"/>
        <end position="391"/>
    </location>
</feature>
<keyword evidence="2" id="KW-0472">Membrane</keyword>
<feature type="transmembrane region" description="Helical" evidence="2">
    <location>
        <begin position="31"/>
        <end position="55"/>
    </location>
</feature>
<name>A0A1N7EXY5_9EURY</name>
<gene>
    <name evidence="5" type="ORF">SAMN05421752_105150</name>
</gene>
<keyword evidence="2" id="KW-0812">Transmembrane</keyword>
<sequence>MDGAFTSLEPLHEDDSTPMSSRVTFGTVKRVGAILIAIVVVLAAGIVVGQAPAIFGVGEDPTASITFEDQQGDGESVVIDEVTLSDGGFIVITDGSEDPLVVSDYLGSGTQENVTIERDDDGDELVGRLTATVHQDTTDDETYAYQESDGAEDHPYLEAGFPVTDTATVTTTEDDGALSDSFRVERISAPESATTNETIDVVAEISNPTELEAQQTVTFRLDGTVLEQQTLVLEGGETREVTFEIDTSGTPPGERILGVYTDGDGALQPIDLEFHTDPGVAVVNASDENVTVDVATPQAGFVAIEDSDGTMIATSDEVDAGTDAEVSVEFDEDVSVDDEEELTAVVYEGEPTDLEGATVLEHEGEPVETTFTLAAVSDESDGDDTDSDGEE</sequence>
<dbReference type="InterPro" id="IPR013783">
    <property type="entry name" value="Ig-like_fold"/>
</dbReference>
<feature type="domain" description="DUF7282" evidence="4">
    <location>
        <begin position="285"/>
        <end position="354"/>
    </location>
</feature>
<protein>
    <submittedName>
        <fullName evidence="5">CARDB protein</fullName>
    </submittedName>
</protein>
<dbReference type="Pfam" id="PF23951">
    <property type="entry name" value="DUF7282"/>
    <property type="match status" value="2"/>
</dbReference>
<evidence type="ECO:0000259" key="3">
    <source>
        <dbReference type="Pfam" id="PF07705"/>
    </source>
</evidence>
<evidence type="ECO:0000313" key="5">
    <source>
        <dbReference type="EMBL" id="SIR92775.1"/>
    </source>
</evidence>
<dbReference type="AlphaFoldDB" id="A0A1N7EXY5"/>
<evidence type="ECO:0000313" key="6">
    <source>
        <dbReference type="Proteomes" id="UP000185936"/>
    </source>
</evidence>
<dbReference type="Pfam" id="PF07705">
    <property type="entry name" value="CARDB"/>
    <property type="match status" value="1"/>
</dbReference>
<reference evidence="6" key="1">
    <citation type="submission" date="2017-01" db="EMBL/GenBank/DDBJ databases">
        <authorList>
            <person name="Varghese N."/>
            <person name="Submissions S."/>
        </authorList>
    </citation>
    <scope>NUCLEOTIDE SEQUENCE [LARGE SCALE GENOMIC DNA]</scope>
    <source>
        <strain evidence="6">type strain: HArc-</strain>
    </source>
</reference>
<organism evidence="5 6">
    <name type="scientific">Natronorubrum thiooxidans</name>
    <dbReference type="NCBI Taxonomy" id="308853"/>
    <lineage>
        <taxon>Archaea</taxon>
        <taxon>Methanobacteriati</taxon>
        <taxon>Methanobacteriota</taxon>
        <taxon>Stenosarchaea group</taxon>
        <taxon>Halobacteria</taxon>
        <taxon>Halobacteriales</taxon>
        <taxon>Natrialbaceae</taxon>
        <taxon>Natronorubrum</taxon>
    </lineage>
</organism>
<feature type="domain" description="DUF7282" evidence="4">
    <location>
        <begin position="63"/>
        <end position="170"/>
    </location>
</feature>
<dbReference type="Gene3D" id="2.60.40.10">
    <property type="entry name" value="Immunoglobulins"/>
    <property type="match status" value="1"/>
</dbReference>
<dbReference type="EMBL" id="FTNR01000005">
    <property type="protein sequence ID" value="SIR92775.1"/>
    <property type="molecule type" value="Genomic_DNA"/>
</dbReference>
<dbReference type="STRING" id="308853.SAMN05421752_105150"/>
<feature type="compositionally biased region" description="Acidic residues" evidence="1">
    <location>
        <begin position="378"/>
        <end position="391"/>
    </location>
</feature>
<evidence type="ECO:0000256" key="1">
    <source>
        <dbReference type="SAM" id="MobiDB-lite"/>
    </source>
</evidence>
<dbReference type="InterPro" id="IPR011635">
    <property type="entry name" value="CARDB"/>
</dbReference>
<keyword evidence="2" id="KW-1133">Transmembrane helix</keyword>
<evidence type="ECO:0000256" key="2">
    <source>
        <dbReference type="SAM" id="Phobius"/>
    </source>
</evidence>
<feature type="domain" description="CARDB" evidence="3">
    <location>
        <begin position="184"/>
        <end position="265"/>
    </location>
</feature>